<protein>
    <submittedName>
        <fullName evidence="3">Uncharacterized protein</fullName>
    </submittedName>
</protein>
<proteinExistence type="predicted"/>
<dbReference type="AlphaFoldDB" id="A0A6A5QP09"/>
<evidence type="ECO:0000313" key="4">
    <source>
        <dbReference type="Proteomes" id="UP000800096"/>
    </source>
</evidence>
<gene>
    <name evidence="3" type="ORF">BDU57DRAFT_256212</name>
</gene>
<dbReference type="OrthoDB" id="3801428at2759"/>
<dbReference type="EMBL" id="ML979135">
    <property type="protein sequence ID" value="KAF1917113.1"/>
    <property type="molecule type" value="Genomic_DNA"/>
</dbReference>
<feature type="region of interest" description="Disordered" evidence="1">
    <location>
        <begin position="17"/>
        <end position="65"/>
    </location>
</feature>
<feature type="signal peptide" evidence="2">
    <location>
        <begin position="1"/>
        <end position="15"/>
    </location>
</feature>
<feature type="region of interest" description="Disordered" evidence="1">
    <location>
        <begin position="334"/>
        <end position="393"/>
    </location>
</feature>
<organism evidence="3 4">
    <name type="scientific">Ampelomyces quisqualis</name>
    <name type="common">Powdery mildew agent</name>
    <dbReference type="NCBI Taxonomy" id="50730"/>
    <lineage>
        <taxon>Eukaryota</taxon>
        <taxon>Fungi</taxon>
        <taxon>Dikarya</taxon>
        <taxon>Ascomycota</taxon>
        <taxon>Pezizomycotina</taxon>
        <taxon>Dothideomycetes</taxon>
        <taxon>Pleosporomycetidae</taxon>
        <taxon>Pleosporales</taxon>
        <taxon>Pleosporineae</taxon>
        <taxon>Phaeosphaeriaceae</taxon>
        <taxon>Ampelomyces</taxon>
    </lineage>
</organism>
<evidence type="ECO:0000256" key="1">
    <source>
        <dbReference type="SAM" id="MobiDB-lite"/>
    </source>
</evidence>
<accession>A0A6A5QP09</accession>
<dbReference type="Proteomes" id="UP000800096">
    <property type="component" value="Unassembled WGS sequence"/>
</dbReference>
<name>A0A6A5QP09_AMPQU</name>
<sequence length="413" mass="41424">MRTTMLIALSAGVSAYAPAHPSHTTTQTLPNSTPSTIAGYSNPSPSADEPCESKKSTSEMASGRHQTATVIVAISSPVPSRPPSFKESLSTGNSFYVSPPSIPSSSKPVLLPTSSAIIPAPTFSVPAIHTSSATAAVPTSSYPVVPLPVPSPSPKDSLSPSNSFYVVLPPASSVLQATYSTASPLTFSTLASPSNTPIIPAPVYTSSLGSAASVPSAVALIQVQSQLYIPGVIPSSTPGVVPLFTPGVLLPSLTPGIVPPVQTSVATFVQSSQATTSTVVSSVSSSATSRPFTLDISISSAIPPASSTLSSITSAAPSVQSSITSAASSAAKSYAPTSQTSTSAPESTASSPRPSSPAASTIRTSSSRTSSATTQTTSIPPAPSAGGSSSTFGTGSKERVWWVAFFIPLVVLV</sequence>
<keyword evidence="4" id="KW-1185">Reference proteome</keyword>
<keyword evidence="2" id="KW-0732">Signal</keyword>
<feature type="chain" id="PRO_5025391471" evidence="2">
    <location>
        <begin position="16"/>
        <end position="413"/>
    </location>
</feature>
<evidence type="ECO:0000256" key="2">
    <source>
        <dbReference type="SAM" id="SignalP"/>
    </source>
</evidence>
<evidence type="ECO:0000313" key="3">
    <source>
        <dbReference type="EMBL" id="KAF1917113.1"/>
    </source>
</evidence>
<feature type="compositionally biased region" description="Polar residues" evidence="1">
    <location>
        <begin position="22"/>
        <end position="45"/>
    </location>
</feature>
<reference evidence="3" key="1">
    <citation type="journal article" date="2020" name="Stud. Mycol.">
        <title>101 Dothideomycetes genomes: a test case for predicting lifestyles and emergence of pathogens.</title>
        <authorList>
            <person name="Haridas S."/>
            <person name="Albert R."/>
            <person name="Binder M."/>
            <person name="Bloem J."/>
            <person name="Labutti K."/>
            <person name="Salamov A."/>
            <person name="Andreopoulos B."/>
            <person name="Baker S."/>
            <person name="Barry K."/>
            <person name="Bills G."/>
            <person name="Bluhm B."/>
            <person name="Cannon C."/>
            <person name="Castanera R."/>
            <person name="Culley D."/>
            <person name="Daum C."/>
            <person name="Ezra D."/>
            <person name="Gonzalez J."/>
            <person name="Henrissat B."/>
            <person name="Kuo A."/>
            <person name="Liang C."/>
            <person name="Lipzen A."/>
            <person name="Lutzoni F."/>
            <person name="Magnuson J."/>
            <person name="Mondo S."/>
            <person name="Nolan M."/>
            <person name="Ohm R."/>
            <person name="Pangilinan J."/>
            <person name="Park H.-J."/>
            <person name="Ramirez L."/>
            <person name="Alfaro M."/>
            <person name="Sun H."/>
            <person name="Tritt A."/>
            <person name="Yoshinaga Y."/>
            <person name="Zwiers L.-H."/>
            <person name="Turgeon B."/>
            <person name="Goodwin S."/>
            <person name="Spatafora J."/>
            <person name="Crous P."/>
            <person name="Grigoriev I."/>
        </authorList>
    </citation>
    <scope>NUCLEOTIDE SEQUENCE</scope>
    <source>
        <strain evidence="3">HMLAC05119</strain>
    </source>
</reference>